<name>A0ABU3MLE3_9PROT</name>
<protein>
    <submittedName>
        <fullName evidence="1">Uncharacterized protein</fullName>
    </submittedName>
</protein>
<comment type="caution">
    <text evidence="1">The sequence shown here is derived from an EMBL/GenBank/DDBJ whole genome shotgun (WGS) entry which is preliminary data.</text>
</comment>
<evidence type="ECO:0000313" key="2">
    <source>
        <dbReference type="Proteomes" id="UP001258945"/>
    </source>
</evidence>
<dbReference type="EMBL" id="JAVVDO010000080">
    <property type="protein sequence ID" value="MDT8333833.1"/>
    <property type="molecule type" value="Genomic_DNA"/>
</dbReference>
<accession>A0ABU3MLE3</accession>
<sequence length="190" mass="19702">MEGAFGEQRRIARHAALAAGAQQLAHHVGGAPAHELGVAAIPLGLVAGYGARGERLGHGVDQHGGVVVAGTGLRPRGHRGARAACHQRVEQGAPDLVGAPAALHRLGADRRDALGRQQGAGGLDGDVDAGDALALGPLRFGRDRVEVERGWCGRRGDGRGGHGGLLGLEHAVFRSKHILSWRDSLRIRMG</sequence>
<dbReference type="Proteomes" id="UP001258945">
    <property type="component" value="Unassembled WGS sequence"/>
</dbReference>
<proteinExistence type="predicted"/>
<keyword evidence="2" id="KW-1185">Reference proteome</keyword>
<organism evidence="1 2">
    <name type="scientific">Roseomonas gilardii</name>
    <dbReference type="NCBI Taxonomy" id="257708"/>
    <lineage>
        <taxon>Bacteria</taxon>
        <taxon>Pseudomonadati</taxon>
        <taxon>Pseudomonadota</taxon>
        <taxon>Alphaproteobacteria</taxon>
        <taxon>Acetobacterales</taxon>
        <taxon>Roseomonadaceae</taxon>
        <taxon>Roseomonas</taxon>
    </lineage>
</organism>
<dbReference type="RefSeq" id="WP_314285558.1">
    <property type="nucleotide sequence ID" value="NZ_JAVVDO010000080.1"/>
</dbReference>
<evidence type="ECO:0000313" key="1">
    <source>
        <dbReference type="EMBL" id="MDT8333833.1"/>
    </source>
</evidence>
<reference evidence="1 2" key="1">
    <citation type="journal article" date="2019" name="Microb. Pathog.">
        <title>Comparison of VITEK 2, MALDI-TOF MS, 16S rRNA gene sequencing, and whole-genome sequencing for identification of Roseomonas mucosa.</title>
        <authorList>
            <person name="Rudolph W.W."/>
            <person name="Gunzer F."/>
            <person name="Trauth M."/>
            <person name="Bunk B."/>
            <person name="Bigge R."/>
            <person name="Schrottner P."/>
        </authorList>
    </citation>
    <scope>NUCLEOTIDE SEQUENCE [LARGE SCALE GENOMIC DNA]</scope>
    <source>
        <strain evidence="1 2">DSM 103800</strain>
    </source>
</reference>
<gene>
    <name evidence="1" type="ORF">RQ831_22520</name>
</gene>